<dbReference type="EMBL" id="CP000479">
    <property type="protein sequence ID" value="ABK64686.1"/>
    <property type="molecule type" value="Genomic_DNA"/>
</dbReference>
<feature type="domain" description="Gp28/Gp37-like" evidence="1">
    <location>
        <begin position="85"/>
        <end position="546"/>
    </location>
</feature>
<dbReference type="Proteomes" id="UP000001574">
    <property type="component" value="Chromosome"/>
</dbReference>
<sequence length="578" mass="63513">MTAPTATALIQALRGGNPLTAIQTAKAAATPQLIPSPKATLAVYDQYYTCIDPDCSGRYVDLHLMDPRKDLPAGSLTLDGDDDLAEVAIQCDTIVVPVIYTKGNSPWHPTDPGYRWSGRIDVAHDQSKQGIQTVACELVGDKTWLDRILTWPNPFLPIFIQEPGEWFGIGPGLTVIATLIREQAFRLQFRLWELVNNITSLHPDFIAWLTETLYGDGAKPMDLMQMLVTPICVISPDVLNDTSAWIEINGRMDSIWKLVNQQVQDNGFDIDATMWVPGDPQPEGLWFPLTVATCVITLRDRSGFTGPWGPFEGLVVDLTQLEGSLLGNALAPLLNPANEASYLTPDLGEYIAPTIGVDFIPPSVYFNLDVVESGMIDFSVDHHAPLAYQAVIGGQSPKWINDLINATLEWLIDGITIALGVTGVPNSLLDGIFDNVLFAFSVAENYDAKLKGGPYMFAEKFFPSGEGALSIDSLFSQASALWNIRGYPSAKISFIDNQPFAVGREIWRGTLVFYIRRGTLYIDYVELLDIKDSRTERNRVTLQIGDGKSEEGAPTKILRKISGLETYVNIILSGGNLT</sequence>
<protein>
    <submittedName>
        <fullName evidence="2">Gp36 protein</fullName>
    </submittedName>
</protein>
<reference evidence="2 3" key="1">
    <citation type="submission" date="2006-10" db="EMBL/GenBank/DDBJ databases">
        <authorList>
            <person name="Fleischmann R.D."/>
            <person name="Dodson R.J."/>
            <person name="Haft D.H."/>
            <person name="Merkel J.S."/>
            <person name="Nelson W.C."/>
            <person name="Fraser C.M."/>
        </authorList>
    </citation>
    <scope>NUCLEOTIDE SEQUENCE [LARGE SCALE GENOMIC DNA]</scope>
    <source>
        <strain evidence="2 3">104</strain>
    </source>
</reference>
<dbReference type="KEGG" id="mav:MAV_0798"/>
<accession>A0A0H2ZR24</accession>
<dbReference type="InterPro" id="IPR029432">
    <property type="entry name" value="Gp28/Gp37-like_dom"/>
</dbReference>
<dbReference type="RefSeq" id="WP_011723765.1">
    <property type="nucleotide sequence ID" value="NC_008595.1"/>
</dbReference>
<evidence type="ECO:0000313" key="2">
    <source>
        <dbReference type="EMBL" id="ABK64686.1"/>
    </source>
</evidence>
<evidence type="ECO:0000313" key="3">
    <source>
        <dbReference type="Proteomes" id="UP000001574"/>
    </source>
</evidence>
<name>A0A0H2ZR24_MYCA1</name>
<evidence type="ECO:0000259" key="1">
    <source>
        <dbReference type="Pfam" id="PF14594"/>
    </source>
</evidence>
<organism evidence="2 3">
    <name type="scientific">Mycobacterium avium (strain 104)</name>
    <dbReference type="NCBI Taxonomy" id="243243"/>
    <lineage>
        <taxon>Bacteria</taxon>
        <taxon>Bacillati</taxon>
        <taxon>Actinomycetota</taxon>
        <taxon>Actinomycetes</taxon>
        <taxon>Mycobacteriales</taxon>
        <taxon>Mycobacteriaceae</taxon>
        <taxon>Mycobacterium</taxon>
        <taxon>Mycobacterium avium complex (MAC)</taxon>
    </lineage>
</organism>
<dbReference type="HOGENOM" id="CLU_479672_0_0_11"/>
<dbReference type="AlphaFoldDB" id="A0A0H2ZR24"/>
<dbReference type="Pfam" id="PF14594">
    <property type="entry name" value="Sipho_Gp37"/>
    <property type="match status" value="1"/>
</dbReference>
<gene>
    <name evidence="2" type="ordered locus">MAV_0798</name>
</gene>
<proteinExistence type="predicted"/>